<dbReference type="AlphaFoldDB" id="A0ABD1LG97"/>
<reference evidence="1 2" key="1">
    <citation type="submission" date="2024-08" db="EMBL/GenBank/DDBJ databases">
        <title>Insights into the chromosomal genome structure of Flemingia macrophylla.</title>
        <authorList>
            <person name="Ding Y."/>
            <person name="Zhao Y."/>
            <person name="Bi W."/>
            <person name="Wu M."/>
            <person name="Zhao G."/>
            <person name="Gong Y."/>
            <person name="Li W."/>
            <person name="Zhang P."/>
        </authorList>
    </citation>
    <scope>NUCLEOTIDE SEQUENCE [LARGE SCALE GENOMIC DNA]</scope>
    <source>
        <strain evidence="1">DYQJB</strain>
        <tissue evidence="1">Leaf</tissue>
    </source>
</reference>
<proteinExistence type="predicted"/>
<evidence type="ECO:0000313" key="2">
    <source>
        <dbReference type="Proteomes" id="UP001603857"/>
    </source>
</evidence>
<dbReference type="EMBL" id="JBGMDY010000009">
    <property type="protein sequence ID" value="KAL2322516.1"/>
    <property type="molecule type" value="Genomic_DNA"/>
</dbReference>
<protein>
    <submittedName>
        <fullName evidence="1">Uncharacterized protein</fullName>
    </submittedName>
</protein>
<dbReference type="Proteomes" id="UP001603857">
    <property type="component" value="Unassembled WGS sequence"/>
</dbReference>
<evidence type="ECO:0000313" key="1">
    <source>
        <dbReference type="EMBL" id="KAL2322516.1"/>
    </source>
</evidence>
<accession>A0ABD1LG97</accession>
<keyword evidence="2" id="KW-1185">Reference proteome</keyword>
<organism evidence="1 2">
    <name type="scientific">Flemingia macrophylla</name>
    <dbReference type="NCBI Taxonomy" id="520843"/>
    <lineage>
        <taxon>Eukaryota</taxon>
        <taxon>Viridiplantae</taxon>
        <taxon>Streptophyta</taxon>
        <taxon>Embryophyta</taxon>
        <taxon>Tracheophyta</taxon>
        <taxon>Spermatophyta</taxon>
        <taxon>Magnoliopsida</taxon>
        <taxon>eudicotyledons</taxon>
        <taxon>Gunneridae</taxon>
        <taxon>Pentapetalae</taxon>
        <taxon>rosids</taxon>
        <taxon>fabids</taxon>
        <taxon>Fabales</taxon>
        <taxon>Fabaceae</taxon>
        <taxon>Papilionoideae</taxon>
        <taxon>50 kb inversion clade</taxon>
        <taxon>NPAAA clade</taxon>
        <taxon>indigoferoid/millettioid clade</taxon>
        <taxon>Phaseoleae</taxon>
        <taxon>Flemingia</taxon>
    </lineage>
</organism>
<name>A0ABD1LG97_9FABA</name>
<gene>
    <name evidence="1" type="ORF">Fmac_026895</name>
</gene>
<sequence>MLLVVYGVIQVNEVASLANLRLEKHNKAYVWSFWQVKRDQDALEITAALAEFDMLDSLAYIVNKILCKTLDVLESWVVELFGAIKKGPQANEVFTVEGFIWKSGKVYWLEAVKDETEKIPIQMVEIELEKRKQEGKYRAKFKGQSHFFGTRLEWVKEFVVNGYT</sequence>
<comment type="caution">
    <text evidence="1">The sequence shown here is derived from an EMBL/GenBank/DDBJ whole genome shotgun (WGS) entry which is preliminary data.</text>
</comment>